<dbReference type="AlphaFoldDB" id="A0A1J6YXX5"/>
<dbReference type="STRING" id="523831.SEHO0A_02840"/>
<sequence>MFTPGDFVQPRMGGPKLKVIEVNEDQIVAVPVGNEQGEKLTLKAADVTHYSEEGDFGVC</sequence>
<gene>
    <name evidence="1" type="ORF">RK55_011935</name>
</gene>
<protein>
    <submittedName>
        <fullName evidence="1">Uncharacterized protein</fullName>
    </submittedName>
</protein>
<evidence type="ECO:0000313" key="2">
    <source>
        <dbReference type="Proteomes" id="UP000236163"/>
    </source>
</evidence>
<organism evidence="1 2">
    <name type="scientific">Salmonella enterica subsp. houtenae serovar 50:g,z51:-</name>
    <dbReference type="NCBI Taxonomy" id="1173947"/>
    <lineage>
        <taxon>Bacteria</taxon>
        <taxon>Pseudomonadati</taxon>
        <taxon>Pseudomonadota</taxon>
        <taxon>Gammaproteobacteria</taxon>
        <taxon>Enterobacterales</taxon>
        <taxon>Enterobacteriaceae</taxon>
        <taxon>Salmonella</taxon>
    </lineage>
</organism>
<comment type="caution">
    <text evidence="1">The sequence shown here is derived from an EMBL/GenBank/DDBJ whole genome shotgun (WGS) entry which is preliminary data.</text>
</comment>
<evidence type="ECO:0000313" key="1">
    <source>
        <dbReference type="EMBL" id="PNO33833.1"/>
    </source>
</evidence>
<name>A0A1J6YXX5_SALHO</name>
<proteinExistence type="predicted"/>
<dbReference type="EMBL" id="JWSP02000004">
    <property type="protein sequence ID" value="PNO33833.1"/>
    <property type="molecule type" value="Genomic_DNA"/>
</dbReference>
<dbReference type="Proteomes" id="UP000236163">
    <property type="component" value="Unassembled WGS sequence"/>
</dbReference>
<accession>A0A1J6YXX5</accession>
<reference evidence="2" key="1">
    <citation type="submission" date="2017-12" db="EMBL/GenBank/DDBJ databases">
        <title>FDA dAtabase for Regulatory Grade micrObial Sequences (FDA-ARGOS): Supporting development and validation of Infectious Disease Dx tests.</title>
        <authorList>
            <person name="Sichtig H."/>
            <person name="Tallon L."/>
            <person name="Sadzewicz L."/>
            <person name="Sengamalay N."/>
            <person name="Nagaraj S."/>
            <person name="Vavikolanu K."/>
            <person name="Aluvathingal J."/>
            <person name="Nadendla S."/>
            <person name="Pirone D.C."/>
            <person name="Hoffman M."/>
            <person name="Muruvanda T."/>
            <person name="Allard M."/>
            <person name="Evans P."/>
        </authorList>
    </citation>
    <scope>NUCLEOTIDE SEQUENCE [LARGE SCALE GENOMIC DNA]</scope>
    <source>
        <strain evidence="2">FDAARGOS_55</strain>
    </source>
</reference>